<sequence>MTLPKLIATSVVRGSEKGQSHGGVYTIDFNTLAVEQHIDWNKGDIDFAGRGWDRGLRGIAFHNDQIWIAASDELFCYSSNFELLGSYKNEYLKHCHEISRRDHLLFLTSTGYDSLLVFNLKTLSFSWGLYLTKNGSDWIGQRFDPLAKNGPPFSNNYHINMVHVAENGVYFSGLHSRALLRLFSDMTIAQVCSLPEGVHNARPLSDGVIFNDTKSDVLRYIDRVGESIVFKVPSYNEEDLQFNGVDSTQIARQAFGRGLCVVNEQIVAAGSSPSTVSLYDTQKGERIAAVNLTMDIRNAIHGLEVWPFD</sequence>
<accession>A0A520MDA9</accession>
<gene>
    <name evidence="1" type="ORF">EVB03_08860</name>
</gene>
<name>A0A520MDA9_9GAMM</name>
<evidence type="ECO:0000313" key="1">
    <source>
        <dbReference type="EMBL" id="RZO19175.1"/>
    </source>
</evidence>
<dbReference type="Proteomes" id="UP000315889">
    <property type="component" value="Unassembled WGS sequence"/>
</dbReference>
<dbReference type="AlphaFoldDB" id="A0A520MDA9"/>
<reference evidence="1 2" key="1">
    <citation type="submission" date="2019-02" db="EMBL/GenBank/DDBJ databases">
        <title>Prokaryotic population dynamics and viral predation in marine succession experiment using metagenomics: the confinement effect.</title>
        <authorList>
            <person name="Haro-Moreno J.M."/>
            <person name="Rodriguez-Valera F."/>
            <person name="Lopez-Perez M."/>
        </authorList>
    </citation>
    <scope>NUCLEOTIDE SEQUENCE [LARGE SCALE GENOMIC DNA]</scope>
    <source>
        <strain evidence="1">MED-G170</strain>
    </source>
</reference>
<evidence type="ECO:0000313" key="2">
    <source>
        <dbReference type="Proteomes" id="UP000315889"/>
    </source>
</evidence>
<dbReference type="EMBL" id="SHBP01000017">
    <property type="protein sequence ID" value="RZO19175.1"/>
    <property type="molecule type" value="Genomic_DNA"/>
</dbReference>
<organism evidence="1 2">
    <name type="scientific">SAR92 clade bacterium</name>
    <dbReference type="NCBI Taxonomy" id="2315479"/>
    <lineage>
        <taxon>Bacteria</taxon>
        <taxon>Pseudomonadati</taxon>
        <taxon>Pseudomonadota</taxon>
        <taxon>Gammaproteobacteria</taxon>
        <taxon>Cellvibrionales</taxon>
        <taxon>Porticoccaceae</taxon>
        <taxon>SAR92 clade</taxon>
    </lineage>
</organism>
<dbReference type="SUPFAM" id="SSF63829">
    <property type="entry name" value="Calcium-dependent phosphotriesterase"/>
    <property type="match status" value="1"/>
</dbReference>
<proteinExistence type="predicted"/>
<comment type="caution">
    <text evidence="1">The sequence shown here is derived from an EMBL/GenBank/DDBJ whole genome shotgun (WGS) entry which is preliminary data.</text>
</comment>
<protein>
    <submittedName>
        <fullName evidence="1">Uncharacterized protein</fullName>
    </submittedName>
</protein>